<dbReference type="EMBL" id="NJHN03000070">
    <property type="protein sequence ID" value="KAH9417902.1"/>
    <property type="molecule type" value="Genomic_DNA"/>
</dbReference>
<gene>
    <name evidence="2" type="ORF">DERP_015056</name>
</gene>
<keyword evidence="1" id="KW-0472">Membrane</keyword>
<evidence type="ECO:0000313" key="2">
    <source>
        <dbReference type="EMBL" id="KAH9417902.1"/>
    </source>
</evidence>
<keyword evidence="1" id="KW-1133">Transmembrane helix</keyword>
<reference evidence="2 3" key="1">
    <citation type="journal article" date="2018" name="J. Allergy Clin. Immunol.">
        <title>High-quality assembly of Dermatophagoides pteronyssinus genome and transcriptome reveals a wide range of novel allergens.</title>
        <authorList>
            <person name="Liu X.Y."/>
            <person name="Yang K.Y."/>
            <person name="Wang M.Q."/>
            <person name="Kwok J.S."/>
            <person name="Zeng X."/>
            <person name="Yang Z."/>
            <person name="Xiao X.J."/>
            <person name="Lau C.P."/>
            <person name="Li Y."/>
            <person name="Huang Z.M."/>
            <person name="Ba J.G."/>
            <person name="Yim A.K."/>
            <person name="Ouyang C.Y."/>
            <person name="Ngai S.M."/>
            <person name="Chan T.F."/>
            <person name="Leung E.L."/>
            <person name="Liu L."/>
            <person name="Liu Z.G."/>
            <person name="Tsui S.K."/>
        </authorList>
    </citation>
    <scope>NUCLEOTIDE SEQUENCE [LARGE SCALE GENOMIC DNA]</scope>
    <source>
        <strain evidence="2">Derp</strain>
    </source>
</reference>
<sequence>MITRNTKNKNRMTQFDIFLYMKTKTKDFEKCNVNRIYTTSVYLIIFFNIAYFFRVSMDDNNI</sequence>
<evidence type="ECO:0000256" key="1">
    <source>
        <dbReference type="SAM" id="Phobius"/>
    </source>
</evidence>
<keyword evidence="1" id="KW-0812">Transmembrane</keyword>
<protein>
    <submittedName>
        <fullName evidence="2">Uncharacterized protein</fullName>
    </submittedName>
</protein>
<proteinExistence type="predicted"/>
<name>A0ABQ8J5W4_DERPT</name>
<accession>A0ABQ8J5W4</accession>
<dbReference type="Proteomes" id="UP000887458">
    <property type="component" value="Unassembled WGS sequence"/>
</dbReference>
<organism evidence="2 3">
    <name type="scientific">Dermatophagoides pteronyssinus</name>
    <name type="common">European house dust mite</name>
    <dbReference type="NCBI Taxonomy" id="6956"/>
    <lineage>
        <taxon>Eukaryota</taxon>
        <taxon>Metazoa</taxon>
        <taxon>Ecdysozoa</taxon>
        <taxon>Arthropoda</taxon>
        <taxon>Chelicerata</taxon>
        <taxon>Arachnida</taxon>
        <taxon>Acari</taxon>
        <taxon>Acariformes</taxon>
        <taxon>Sarcoptiformes</taxon>
        <taxon>Astigmata</taxon>
        <taxon>Psoroptidia</taxon>
        <taxon>Analgoidea</taxon>
        <taxon>Pyroglyphidae</taxon>
        <taxon>Dermatophagoidinae</taxon>
        <taxon>Dermatophagoides</taxon>
    </lineage>
</organism>
<reference evidence="2 3" key="2">
    <citation type="journal article" date="2022" name="Mol. Biol. Evol.">
        <title>Comparative Genomics Reveals Insights into the Divergent Evolution of Astigmatic Mites and Household Pest Adaptations.</title>
        <authorList>
            <person name="Xiong Q."/>
            <person name="Wan A.T."/>
            <person name="Liu X."/>
            <person name="Fung C.S."/>
            <person name="Xiao X."/>
            <person name="Malainual N."/>
            <person name="Hou J."/>
            <person name="Wang L."/>
            <person name="Wang M."/>
            <person name="Yang K.Y."/>
            <person name="Cui Y."/>
            <person name="Leung E.L."/>
            <person name="Nong W."/>
            <person name="Shin S.K."/>
            <person name="Au S.W."/>
            <person name="Jeong K.Y."/>
            <person name="Chew F.T."/>
            <person name="Hui J.H."/>
            <person name="Leung T.F."/>
            <person name="Tungtrongchitr A."/>
            <person name="Zhong N."/>
            <person name="Liu Z."/>
            <person name="Tsui S.K."/>
        </authorList>
    </citation>
    <scope>NUCLEOTIDE SEQUENCE [LARGE SCALE GENOMIC DNA]</scope>
    <source>
        <strain evidence="2">Derp</strain>
    </source>
</reference>
<evidence type="ECO:0000313" key="3">
    <source>
        <dbReference type="Proteomes" id="UP000887458"/>
    </source>
</evidence>
<feature type="transmembrane region" description="Helical" evidence="1">
    <location>
        <begin position="36"/>
        <end position="53"/>
    </location>
</feature>
<keyword evidence="3" id="KW-1185">Reference proteome</keyword>
<comment type="caution">
    <text evidence="2">The sequence shown here is derived from an EMBL/GenBank/DDBJ whole genome shotgun (WGS) entry which is preliminary data.</text>
</comment>